<evidence type="ECO:0000259" key="2">
    <source>
        <dbReference type="SMART" id="SM00470"/>
    </source>
</evidence>
<dbReference type="InterPro" id="IPR036086">
    <property type="entry name" value="ParB/Sulfiredoxin_sf"/>
</dbReference>
<gene>
    <name evidence="3" type="ORF">KEC93_03625</name>
</gene>
<evidence type="ECO:0000256" key="1">
    <source>
        <dbReference type="ARBA" id="ARBA00006295"/>
    </source>
</evidence>
<organism evidence="3 4">
    <name type="scientific">Clostridium beijerinckii</name>
    <name type="common">Clostridium MP</name>
    <dbReference type="NCBI Taxonomy" id="1520"/>
    <lineage>
        <taxon>Bacteria</taxon>
        <taxon>Bacillati</taxon>
        <taxon>Bacillota</taxon>
        <taxon>Clostridia</taxon>
        <taxon>Eubacteriales</taxon>
        <taxon>Clostridiaceae</taxon>
        <taxon>Clostridium</taxon>
    </lineage>
</organism>
<dbReference type="InterPro" id="IPR004437">
    <property type="entry name" value="ParB/RepB/Spo0J"/>
</dbReference>
<dbReference type="SUPFAM" id="SSF109709">
    <property type="entry name" value="KorB DNA-binding domain-like"/>
    <property type="match status" value="1"/>
</dbReference>
<evidence type="ECO:0000313" key="3">
    <source>
        <dbReference type="EMBL" id="QUN35932.1"/>
    </source>
</evidence>
<dbReference type="NCBIfam" id="TIGR00180">
    <property type="entry name" value="parB_part"/>
    <property type="match status" value="1"/>
</dbReference>
<dbReference type="Proteomes" id="UP000679373">
    <property type="component" value="Chromosome"/>
</dbReference>
<dbReference type="Pfam" id="PF02195">
    <property type="entry name" value="ParB_N"/>
    <property type="match status" value="1"/>
</dbReference>
<dbReference type="AlphaFoldDB" id="A0AB74VHR5"/>
<name>A0AB74VHR5_CLOBE</name>
<reference evidence="3" key="1">
    <citation type="submission" date="2021-04" db="EMBL/GenBank/DDBJ databases">
        <title>Complete genome sequence of the type strain Clostridium beijerinckii NRRL B-598.</title>
        <authorList>
            <person name="Sedlar K."/>
            <person name="Branska B."/>
            <person name="Bezdicek M."/>
            <person name="Nykrynova M."/>
            <person name="Lengerova M."/>
            <person name="Skutkova H."/>
            <person name="Patakova P."/>
        </authorList>
    </citation>
    <scope>NUCLEOTIDE SEQUENCE</scope>
    <source>
        <strain evidence="3">DSM 791</strain>
    </source>
</reference>
<dbReference type="EMBL" id="CP073653">
    <property type="protein sequence ID" value="QUN35932.1"/>
    <property type="molecule type" value="Genomic_DNA"/>
</dbReference>
<dbReference type="InterPro" id="IPR050336">
    <property type="entry name" value="Chromosome_partition/occlusion"/>
</dbReference>
<dbReference type="SMART" id="SM00470">
    <property type="entry name" value="ParB"/>
    <property type="match status" value="1"/>
</dbReference>
<evidence type="ECO:0000313" key="4">
    <source>
        <dbReference type="Proteomes" id="UP000679373"/>
    </source>
</evidence>
<dbReference type="RefSeq" id="WP_077868145.1">
    <property type="nucleotide sequence ID" value="NZ_BKAK01000088.1"/>
</dbReference>
<dbReference type="GeneID" id="66343582"/>
<dbReference type="GO" id="GO:0007059">
    <property type="term" value="P:chromosome segregation"/>
    <property type="evidence" value="ECO:0007669"/>
    <property type="project" value="TreeGrafter"/>
</dbReference>
<sequence length="346" mass="39815">MSYLKGIADRINGVDNKGFTQELDINSLVPSQRNFYGIREIEELAESIKENGLMHNLVVRKISNSPTKYEILSGERRYRAAKSLGYEKLPCQVKEISDLDAELILIQANAEQRELTPTEKMEGIKRLEAIYKQKRNNGEKLRGKTRDLIGKDLGLSGVQVGRYKKVDKDLIPDLKEKLDKEEITLTQAHTLSSLTKDEQEIIHEEIKDLNAKESKEEIETLVEGIKQPVNKKDKKFLEEMYPKSRSKEVIFEEFENMIKYDPIPKLIILSAAKAVLNTQKVRIVNGTLSVELTGEDPINSFRIEFKTFDKVQEILIEENRRVALEHGYKINECTYLWFKNGGILNE</sequence>
<protein>
    <submittedName>
        <fullName evidence="3">ParB/RepB/Spo0J family partition protein</fullName>
    </submittedName>
</protein>
<accession>A0AB74VHR5</accession>
<dbReference type="PANTHER" id="PTHR33375">
    <property type="entry name" value="CHROMOSOME-PARTITIONING PROTEIN PARB-RELATED"/>
    <property type="match status" value="1"/>
</dbReference>
<keyword evidence="4" id="KW-1185">Reference proteome</keyword>
<dbReference type="GO" id="GO:0003677">
    <property type="term" value="F:DNA binding"/>
    <property type="evidence" value="ECO:0007669"/>
    <property type="project" value="InterPro"/>
</dbReference>
<dbReference type="InterPro" id="IPR003115">
    <property type="entry name" value="ParB_N"/>
</dbReference>
<feature type="domain" description="ParB-like N-terminal" evidence="2">
    <location>
        <begin position="21"/>
        <end position="110"/>
    </location>
</feature>
<dbReference type="Gene3D" id="3.90.1530.30">
    <property type="match status" value="1"/>
</dbReference>
<proteinExistence type="inferred from homology"/>
<dbReference type="PANTHER" id="PTHR33375:SF1">
    <property type="entry name" value="CHROMOSOME-PARTITIONING PROTEIN PARB-RELATED"/>
    <property type="match status" value="1"/>
</dbReference>
<dbReference type="Gene3D" id="1.10.10.2830">
    <property type="match status" value="1"/>
</dbReference>
<comment type="similarity">
    <text evidence="1">Belongs to the ParB family.</text>
</comment>
<dbReference type="SUPFAM" id="SSF110849">
    <property type="entry name" value="ParB/Sulfiredoxin"/>
    <property type="match status" value="1"/>
</dbReference>
<dbReference type="GO" id="GO:0005694">
    <property type="term" value="C:chromosome"/>
    <property type="evidence" value="ECO:0007669"/>
    <property type="project" value="TreeGrafter"/>
</dbReference>